<evidence type="ECO:0000259" key="3">
    <source>
        <dbReference type="Pfam" id="PF16987"/>
    </source>
</evidence>
<evidence type="ECO:0000313" key="4">
    <source>
        <dbReference type="EMBL" id="TMW69697.1"/>
    </source>
</evidence>
<evidence type="ECO:0000256" key="1">
    <source>
        <dbReference type="ARBA" id="ARBA00004123"/>
    </source>
</evidence>
<sequence>MMNALWRHEVPEGVRKDMINDMCMELLRISGEKDKRKAWGSAAKFEHTLWSKSADRKTYLTKMQRRMLSLKRKPEAVCTTAIDAGVVVSAAPAEYAASDPAPASFCEATNTQWRQEIPENVRTDMIRDICTELHRVSGENDRAKVWESASKYELTIWSNSDGRSMYMAKMRRKINNLKLKAGYSQ</sequence>
<dbReference type="OrthoDB" id="79917at2759"/>
<dbReference type="GO" id="GO:0006355">
    <property type="term" value="P:regulation of DNA-templated transcription"/>
    <property type="evidence" value="ECO:0007669"/>
    <property type="project" value="InterPro"/>
</dbReference>
<proteinExistence type="predicted"/>
<dbReference type="Gene3D" id="1.10.246.20">
    <property type="entry name" value="Coactivator CBP, KIX domain"/>
    <property type="match status" value="2"/>
</dbReference>
<reference evidence="4" key="1">
    <citation type="submission" date="2019-03" db="EMBL/GenBank/DDBJ databases">
        <title>Long read genome sequence of the mycoparasitic Pythium oligandrum ATCC 38472 isolated from sugarbeet rhizosphere.</title>
        <authorList>
            <person name="Gaulin E."/>
        </authorList>
    </citation>
    <scope>NUCLEOTIDE SEQUENCE</scope>
    <source>
        <strain evidence="4">ATCC 38472_TT</strain>
    </source>
</reference>
<feature type="domain" description="Mediator complex subunit 15 KIX" evidence="3">
    <location>
        <begin position="5"/>
        <end position="74"/>
    </location>
</feature>
<dbReference type="Proteomes" id="UP000794436">
    <property type="component" value="Unassembled WGS sequence"/>
</dbReference>
<dbReference type="AlphaFoldDB" id="A0A8K1CTK9"/>
<organism evidence="4 5">
    <name type="scientific">Pythium oligandrum</name>
    <name type="common">Mycoparasitic fungus</name>
    <dbReference type="NCBI Taxonomy" id="41045"/>
    <lineage>
        <taxon>Eukaryota</taxon>
        <taxon>Sar</taxon>
        <taxon>Stramenopiles</taxon>
        <taxon>Oomycota</taxon>
        <taxon>Peronosporomycetes</taxon>
        <taxon>Pythiales</taxon>
        <taxon>Pythiaceae</taxon>
        <taxon>Pythium</taxon>
    </lineage>
</organism>
<dbReference type="InterPro" id="IPR036546">
    <property type="entry name" value="MED15_KIX"/>
</dbReference>
<protein>
    <recommendedName>
        <fullName evidence="3">Mediator complex subunit 15 KIX domain-containing protein</fullName>
    </recommendedName>
</protein>
<feature type="domain" description="Mediator complex subunit 15 KIX" evidence="3">
    <location>
        <begin position="112"/>
        <end position="180"/>
    </location>
</feature>
<evidence type="ECO:0000256" key="2">
    <source>
        <dbReference type="ARBA" id="ARBA00023242"/>
    </source>
</evidence>
<dbReference type="GO" id="GO:0005634">
    <property type="term" value="C:nucleus"/>
    <property type="evidence" value="ECO:0007669"/>
    <property type="project" value="UniProtKB-SubCell"/>
</dbReference>
<evidence type="ECO:0000313" key="5">
    <source>
        <dbReference type="Proteomes" id="UP000794436"/>
    </source>
</evidence>
<keyword evidence="5" id="KW-1185">Reference proteome</keyword>
<comment type="caution">
    <text evidence="4">The sequence shown here is derived from an EMBL/GenBank/DDBJ whole genome shotgun (WGS) entry which is preliminary data.</text>
</comment>
<dbReference type="GO" id="GO:0003712">
    <property type="term" value="F:transcription coregulator activity"/>
    <property type="evidence" value="ECO:0007669"/>
    <property type="project" value="InterPro"/>
</dbReference>
<name>A0A8K1CTK9_PYTOL</name>
<keyword evidence="2" id="KW-0539">Nucleus</keyword>
<dbReference type="InterPro" id="IPR036529">
    <property type="entry name" value="KIX_dom_sf"/>
</dbReference>
<gene>
    <name evidence="4" type="ORF">Poli38472_001853</name>
</gene>
<dbReference type="EMBL" id="SPLM01000001">
    <property type="protein sequence ID" value="TMW69697.1"/>
    <property type="molecule type" value="Genomic_DNA"/>
</dbReference>
<accession>A0A8K1CTK9</accession>
<dbReference type="Pfam" id="PF16987">
    <property type="entry name" value="KIX_2"/>
    <property type="match status" value="2"/>
</dbReference>
<comment type="subcellular location">
    <subcellularLocation>
        <location evidence="1">Nucleus</location>
    </subcellularLocation>
</comment>